<keyword evidence="2" id="KW-0812">Transmembrane</keyword>
<dbReference type="VEuPathDB" id="TriTrypDB:TEOVI_000528600"/>
<organism evidence="3 4">
    <name type="scientific">Trypanosoma equiperdum</name>
    <dbReference type="NCBI Taxonomy" id="5694"/>
    <lineage>
        <taxon>Eukaryota</taxon>
        <taxon>Discoba</taxon>
        <taxon>Euglenozoa</taxon>
        <taxon>Kinetoplastea</taxon>
        <taxon>Metakinetoplastina</taxon>
        <taxon>Trypanosomatida</taxon>
        <taxon>Trypanosomatidae</taxon>
        <taxon>Trypanosoma</taxon>
    </lineage>
</organism>
<dbReference type="EMBL" id="CZPT02000081">
    <property type="protein sequence ID" value="SCU64524.1"/>
    <property type="molecule type" value="Genomic_DNA"/>
</dbReference>
<feature type="transmembrane region" description="Helical" evidence="2">
    <location>
        <begin position="205"/>
        <end position="223"/>
    </location>
</feature>
<dbReference type="Proteomes" id="UP000195570">
    <property type="component" value="Unassembled WGS sequence"/>
</dbReference>
<name>A0A1G4HYX7_TRYEQ</name>
<sequence>MYRYASSAAAAGSHRLLFPRHSATTFIHMSATKTTNSNGGIKCTSSECRECPRCNSMRSSRVATIVPLLSCAPSILRHSNCCYGSFSHHHHYGIIANKSCGDVIYGSNAVAFHMQRRGFRRELCEGPLDLKAGERSARKGPPVAHSLPVYKTAHKLNHSVRWKNANLITNVAGGKDYRLRETQGEGTFDESGMYRDWLYGDERRYANYIGVVLGVLSISLFLYTMRVMGAETWDIPTPVLAAQRKKRAAALPEGGEGKEENLGAGENNASGTAELQIGEDALAMLKKPAVVSKAALVTAK</sequence>
<keyword evidence="4" id="KW-1185">Reference proteome</keyword>
<evidence type="ECO:0000256" key="1">
    <source>
        <dbReference type="SAM" id="MobiDB-lite"/>
    </source>
</evidence>
<proteinExistence type="predicted"/>
<reference evidence="3" key="1">
    <citation type="submission" date="2016-09" db="EMBL/GenBank/DDBJ databases">
        <authorList>
            <person name="Hebert L."/>
            <person name="Moumen B."/>
        </authorList>
    </citation>
    <scope>NUCLEOTIDE SEQUENCE [LARGE SCALE GENOMIC DNA]</scope>
    <source>
        <strain evidence="3">OVI</strain>
    </source>
</reference>
<comment type="caution">
    <text evidence="3">The sequence shown here is derived from an EMBL/GenBank/DDBJ whole genome shotgun (WGS) entry which is preliminary data.</text>
</comment>
<evidence type="ECO:0008006" key="5">
    <source>
        <dbReference type="Google" id="ProtNLM"/>
    </source>
</evidence>
<evidence type="ECO:0000256" key="2">
    <source>
        <dbReference type="SAM" id="Phobius"/>
    </source>
</evidence>
<evidence type="ECO:0000313" key="4">
    <source>
        <dbReference type="Proteomes" id="UP000195570"/>
    </source>
</evidence>
<keyword evidence="2" id="KW-1133">Transmembrane helix</keyword>
<dbReference type="GeneID" id="92379226"/>
<dbReference type="AlphaFoldDB" id="A0A1G4HYX7"/>
<dbReference type="RefSeq" id="XP_067076272.1">
    <property type="nucleotide sequence ID" value="XM_067220171.1"/>
</dbReference>
<evidence type="ECO:0000313" key="3">
    <source>
        <dbReference type="EMBL" id="SCU64524.1"/>
    </source>
</evidence>
<feature type="region of interest" description="Disordered" evidence="1">
    <location>
        <begin position="250"/>
        <end position="270"/>
    </location>
</feature>
<accession>A0A1G4HYX7</accession>
<keyword evidence="2" id="KW-0472">Membrane</keyword>
<gene>
    <name evidence="3" type="ORF">TEOVI_000528600</name>
</gene>
<protein>
    <recommendedName>
        <fullName evidence="5">Transmembrane protein</fullName>
    </recommendedName>
</protein>